<evidence type="ECO:0000313" key="10">
    <source>
        <dbReference type="RefSeq" id="XP_015515818.2"/>
    </source>
</evidence>
<dbReference type="Pfam" id="PF02931">
    <property type="entry name" value="Neur_chan_LBD"/>
    <property type="match status" value="1"/>
</dbReference>
<accession>A0A6J0BPP5</accession>
<dbReference type="InterPro" id="IPR038050">
    <property type="entry name" value="Neuro_actylchol_rec"/>
</dbReference>
<feature type="transmembrane region" description="Helical" evidence="6">
    <location>
        <begin position="313"/>
        <end position="336"/>
    </location>
</feature>
<dbReference type="InterPro" id="IPR006029">
    <property type="entry name" value="Neurotrans-gated_channel_TM"/>
</dbReference>
<dbReference type="Proteomes" id="UP000829291">
    <property type="component" value="Chromosome 2"/>
</dbReference>
<dbReference type="GO" id="GO:0004888">
    <property type="term" value="F:transmembrane signaling receptor activity"/>
    <property type="evidence" value="ECO:0007669"/>
    <property type="project" value="InterPro"/>
</dbReference>
<dbReference type="InterPro" id="IPR036734">
    <property type="entry name" value="Neur_chan_lig-bd_sf"/>
</dbReference>
<evidence type="ECO:0000256" key="1">
    <source>
        <dbReference type="ARBA" id="ARBA00004141"/>
    </source>
</evidence>
<name>A0A6J0BPP5_NEOLC</name>
<dbReference type="InterPro" id="IPR006202">
    <property type="entry name" value="Neur_chan_lig-bd"/>
</dbReference>
<evidence type="ECO:0000256" key="3">
    <source>
        <dbReference type="ARBA" id="ARBA00022989"/>
    </source>
</evidence>
<dbReference type="PRINTS" id="PR00252">
    <property type="entry name" value="NRIONCHANNEL"/>
</dbReference>
<reference evidence="10" key="1">
    <citation type="submission" date="2025-08" db="UniProtKB">
        <authorList>
            <consortium name="RefSeq"/>
        </authorList>
    </citation>
    <scope>IDENTIFICATION</scope>
    <source>
        <tissue evidence="10">Thorax and Abdomen</tissue>
    </source>
</reference>
<comment type="subcellular location">
    <subcellularLocation>
        <location evidence="1">Membrane</location>
        <topology evidence="1">Multi-pass membrane protein</topology>
    </subcellularLocation>
</comment>
<proteinExistence type="predicted"/>
<feature type="transmembrane region" description="Helical" evidence="6">
    <location>
        <begin position="283"/>
        <end position="301"/>
    </location>
</feature>
<dbReference type="GeneID" id="107221372"/>
<dbReference type="CDD" id="cd18997">
    <property type="entry name" value="LGIC_ECD_nAChR"/>
    <property type="match status" value="1"/>
</dbReference>
<dbReference type="SUPFAM" id="SSF63712">
    <property type="entry name" value="Nicotinic receptor ligand binding domain-like"/>
    <property type="match status" value="1"/>
</dbReference>
<protein>
    <submittedName>
        <fullName evidence="10">Acetylcholine receptor subunit alpha-like 2 isoform X2</fullName>
    </submittedName>
</protein>
<dbReference type="GO" id="GO:0016020">
    <property type="term" value="C:membrane"/>
    <property type="evidence" value="ECO:0007669"/>
    <property type="project" value="UniProtKB-SubCell"/>
</dbReference>
<dbReference type="AlphaFoldDB" id="A0A6J0BPP5"/>
<keyword evidence="2 6" id="KW-0812">Transmembrane</keyword>
<evidence type="ECO:0000313" key="9">
    <source>
        <dbReference type="Proteomes" id="UP000829291"/>
    </source>
</evidence>
<dbReference type="OrthoDB" id="410315at2759"/>
<feature type="region of interest" description="Disordered" evidence="5">
    <location>
        <begin position="382"/>
        <end position="408"/>
    </location>
</feature>
<keyword evidence="4 6" id="KW-0472">Membrane</keyword>
<evidence type="ECO:0000256" key="6">
    <source>
        <dbReference type="SAM" id="Phobius"/>
    </source>
</evidence>
<feature type="transmembrane region" description="Helical" evidence="6">
    <location>
        <begin position="254"/>
        <end position="276"/>
    </location>
</feature>
<evidence type="ECO:0000259" key="7">
    <source>
        <dbReference type="Pfam" id="PF02931"/>
    </source>
</evidence>
<feature type="domain" description="Neurotransmitter-gated ion-channel transmembrane" evidence="8">
    <location>
        <begin position="259"/>
        <end position="376"/>
    </location>
</feature>
<evidence type="ECO:0000259" key="8">
    <source>
        <dbReference type="Pfam" id="PF02932"/>
    </source>
</evidence>
<evidence type="ECO:0000256" key="5">
    <source>
        <dbReference type="SAM" id="MobiDB-lite"/>
    </source>
</evidence>
<feature type="transmembrane region" description="Helical" evidence="6">
    <location>
        <begin position="425"/>
        <end position="447"/>
    </location>
</feature>
<evidence type="ECO:0000256" key="2">
    <source>
        <dbReference type="ARBA" id="ARBA00022692"/>
    </source>
</evidence>
<dbReference type="Pfam" id="PF02932">
    <property type="entry name" value="Neur_chan_memb"/>
    <property type="match status" value="1"/>
</dbReference>
<dbReference type="Gene3D" id="1.20.58.390">
    <property type="entry name" value="Neurotransmitter-gated ion-channel transmembrane domain"/>
    <property type="match status" value="1"/>
</dbReference>
<feature type="domain" description="Neurotransmitter-gated ion-channel ligand-binding" evidence="7">
    <location>
        <begin position="48"/>
        <end position="250"/>
    </location>
</feature>
<dbReference type="InterPro" id="IPR036719">
    <property type="entry name" value="Neuro-gated_channel_TM_sf"/>
</dbReference>
<evidence type="ECO:0000256" key="4">
    <source>
        <dbReference type="ARBA" id="ARBA00023136"/>
    </source>
</evidence>
<gene>
    <name evidence="10" type="primary">LOC107221372</name>
</gene>
<sequence length="451" mass="51724">MTENLERISLRTRILVLYGVFNFLPLQQCSNVKHVPGKPVWNETWTDHLRKDLLLNYDKFARPAQHFNTTTVTIDITIRHVTIEDLKSMMTVYAWVKMTWIDEKLKWNASHYGGLTHLHLGDHEVWQPDIVLYNSAAGSTIDHYGNTHCIVSGDGTVLWVPPSQFMVFCDLDLRFWPFDTQVCFLRLGSWTFDGEQIDLQFSEVENQPDLLTHNSEWLLKGLTRERNVAHYPCCPEAYIDVTYNLTMQRQSPNYAAIVMTPATAIVFLTLVIFWLPPQSEDRITVAACTMVLISLFLIYFNQKLPATAHHTPLILHFYNCSLYLVSISLIISVMVINMSKRSNARRLPWRVKQFLVGQLGKILWLDEMVQLVKVQRANPGEEMREGNVTDGNQSIPGTLGTSSLNDGDRQNILTPPKSSQLEWTLAAMVLDRIAFLLYCFVFVILAIRCSV</sequence>
<feature type="compositionally biased region" description="Polar residues" evidence="5">
    <location>
        <begin position="389"/>
        <end position="408"/>
    </location>
</feature>
<keyword evidence="9" id="KW-1185">Reference proteome</keyword>
<dbReference type="CDD" id="cd19051">
    <property type="entry name" value="LGIC_TM_cation"/>
    <property type="match status" value="1"/>
</dbReference>
<dbReference type="InterPro" id="IPR006201">
    <property type="entry name" value="Neur_channel"/>
</dbReference>
<dbReference type="GO" id="GO:0005230">
    <property type="term" value="F:extracellular ligand-gated monoatomic ion channel activity"/>
    <property type="evidence" value="ECO:0007669"/>
    <property type="project" value="InterPro"/>
</dbReference>
<dbReference type="RefSeq" id="XP_015515818.2">
    <property type="nucleotide sequence ID" value="XM_015660332.2"/>
</dbReference>
<dbReference type="SUPFAM" id="SSF90112">
    <property type="entry name" value="Neurotransmitter-gated ion-channel transmembrane pore"/>
    <property type="match status" value="1"/>
</dbReference>
<keyword evidence="3 6" id="KW-1133">Transmembrane helix</keyword>
<organism evidence="10">
    <name type="scientific">Neodiprion lecontei</name>
    <name type="common">Redheaded pine sawfly</name>
    <dbReference type="NCBI Taxonomy" id="441921"/>
    <lineage>
        <taxon>Eukaryota</taxon>
        <taxon>Metazoa</taxon>
        <taxon>Ecdysozoa</taxon>
        <taxon>Arthropoda</taxon>
        <taxon>Hexapoda</taxon>
        <taxon>Insecta</taxon>
        <taxon>Pterygota</taxon>
        <taxon>Neoptera</taxon>
        <taxon>Endopterygota</taxon>
        <taxon>Hymenoptera</taxon>
        <taxon>Tenthredinoidea</taxon>
        <taxon>Diprionidae</taxon>
        <taxon>Diprioninae</taxon>
        <taxon>Neodiprion</taxon>
    </lineage>
</organism>
<dbReference type="PANTHER" id="PTHR18945">
    <property type="entry name" value="NEUROTRANSMITTER GATED ION CHANNEL"/>
    <property type="match status" value="1"/>
</dbReference>
<dbReference type="Gene3D" id="2.70.170.10">
    <property type="entry name" value="Neurotransmitter-gated ion-channel ligand-binding domain"/>
    <property type="match status" value="1"/>
</dbReference>